<sequence>MCLVLAGWRAHPEFRLIVAANRDEFFTRPTESLRWWDELPGMLAGRDVGAPSGVPGTWLGMQAQARRFAAVTNVRGPREARADTRSRGALLLDFLGGGAEPEKFLRSVAAAPDEYNGYNLLVSDLDSLWWHSNRSAIAPLELGPGLHGLSNSAVLASLPVGAREPLRTDTGSVAWPKVASGLTELARVVEHDPADPDAYFTLLADAVVAPDADLPQTGLPLDLERSASARFVHNDIHGTRASSVLLVRADGSFTMAERVFGQGGRQLGATTLMGRLELAD</sequence>
<name>A0A3M2KUQ2_9NOCA</name>
<organism evidence="1 2">
    <name type="scientific">Nocardia stercoris</name>
    <dbReference type="NCBI Taxonomy" id="2483361"/>
    <lineage>
        <taxon>Bacteria</taxon>
        <taxon>Bacillati</taxon>
        <taxon>Actinomycetota</taxon>
        <taxon>Actinomycetes</taxon>
        <taxon>Mycobacteriales</taxon>
        <taxon>Nocardiaceae</taxon>
        <taxon>Nocardia</taxon>
    </lineage>
</organism>
<dbReference type="PANTHER" id="PTHR17985:SF8">
    <property type="entry name" value="TRANSPORT AND GOLGI ORGANIZATION PROTEIN 2 HOMOLOG"/>
    <property type="match status" value="1"/>
</dbReference>
<dbReference type="Pfam" id="PF05742">
    <property type="entry name" value="TANGO2"/>
    <property type="match status" value="1"/>
</dbReference>
<dbReference type="PANTHER" id="PTHR17985">
    <property type="entry name" value="SER/THR-RICH PROTEIN T10 IN DGCR REGION"/>
    <property type="match status" value="1"/>
</dbReference>
<accession>A0A3M2KUQ2</accession>
<dbReference type="Proteomes" id="UP000279275">
    <property type="component" value="Unassembled WGS sequence"/>
</dbReference>
<protein>
    <submittedName>
        <fullName evidence="1">NRDE family protein</fullName>
    </submittedName>
</protein>
<dbReference type="AlphaFoldDB" id="A0A3M2KUQ2"/>
<reference evidence="1 2" key="1">
    <citation type="submission" date="2018-10" db="EMBL/GenBank/DDBJ databases">
        <title>Isolation from cow dung.</title>
        <authorList>
            <person name="Ling L."/>
        </authorList>
    </citation>
    <scope>NUCLEOTIDE SEQUENCE [LARGE SCALE GENOMIC DNA]</scope>
    <source>
        <strain evidence="1 2">NEAU-LL90</strain>
    </source>
</reference>
<evidence type="ECO:0000313" key="2">
    <source>
        <dbReference type="Proteomes" id="UP000279275"/>
    </source>
</evidence>
<proteinExistence type="predicted"/>
<comment type="caution">
    <text evidence="1">The sequence shown here is derived from an EMBL/GenBank/DDBJ whole genome shotgun (WGS) entry which is preliminary data.</text>
</comment>
<evidence type="ECO:0000313" key="1">
    <source>
        <dbReference type="EMBL" id="RMI28694.1"/>
    </source>
</evidence>
<gene>
    <name evidence="1" type="ORF">EBN03_29050</name>
</gene>
<keyword evidence="2" id="KW-1185">Reference proteome</keyword>
<dbReference type="EMBL" id="RFFH01000019">
    <property type="protein sequence ID" value="RMI28694.1"/>
    <property type="molecule type" value="Genomic_DNA"/>
</dbReference>
<dbReference type="RefSeq" id="WP_122191345.1">
    <property type="nucleotide sequence ID" value="NZ_RFFH01000019.1"/>
</dbReference>
<dbReference type="OrthoDB" id="4380123at2"/>
<dbReference type="InterPro" id="IPR008551">
    <property type="entry name" value="TANGO2"/>
</dbReference>